<proteinExistence type="predicted"/>
<protein>
    <submittedName>
        <fullName evidence="1">Uncharacterized protein</fullName>
    </submittedName>
</protein>
<organism evidence="1 2">
    <name type="scientific">Granulicella aggregans</name>
    <dbReference type="NCBI Taxonomy" id="474949"/>
    <lineage>
        <taxon>Bacteria</taxon>
        <taxon>Pseudomonadati</taxon>
        <taxon>Acidobacteriota</taxon>
        <taxon>Terriglobia</taxon>
        <taxon>Terriglobales</taxon>
        <taxon>Acidobacteriaceae</taxon>
        <taxon>Granulicella</taxon>
    </lineage>
</organism>
<gene>
    <name evidence="1" type="ORF">HDF16_005854</name>
</gene>
<keyword evidence="2" id="KW-1185">Reference proteome</keyword>
<evidence type="ECO:0000313" key="2">
    <source>
        <dbReference type="Proteomes" id="UP000540989"/>
    </source>
</evidence>
<accession>A0A7W7ZJP0</accession>
<evidence type="ECO:0000313" key="1">
    <source>
        <dbReference type="EMBL" id="MBB5061118.1"/>
    </source>
</evidence>
<dbReference type="AlphaFoldDB" id="A0A7W7ZJP0"/>
<comment type="caution">
    <text evidence="1">The sequence shown here is derived from an EMBL/GenBank/DDBJ whole genome shotgun (WGS) entry which is preliminary data.</text>
</comment>
<reference evidence="1 2" key="1">
    <citation type="submission" date="2020-08" db="EMBL/GenBank/DDBJ databases">
        <title>Genomic Encyclopedia of Type Strains, Phase IV (KMG-V): Genome sequencing to study the core and pangenomes of soil and plant-associated prokaryotes.</title>
        <authorList>
            <person name="Whitman W."/>
        </authorList>
    </citation>
    <scope>NUCLEOTIDE SEQUENCE [LARGE SCALE GENOMIC DNA]</scope>
    <source>
        <strain evidence="1 2">M8UP14</strain>
    </source>
</reference>
<name>A0A7W7ZJP0_9BACT</name>
<sequence length="67" mass="8008">MKLAQADLFETARRDLCAPRRGNLLRTKTDSHRWKLKLHPSSKQRSLLQNEWERVAFIDTKWSSEQK</sequence>
<dbReference type="Proteomes" id="UP000540989">
    <property type="component" value="Unassembled WGS sequence"/>
</dbReference>
<dbReference type="EMBL" id="JACHIP010000028">
    <property type="protein sequence ID" value="MBB5061118.1"/>
    <property type="molecule type" value="Genomic_DNA"/>
</dbReference>